<dbReference type="Proteomes" id="UP001058974">
    <property type="component" value="Chromosome 5"/>
</dbReference>
<feature type="region of interest" description="Disordered" evidence="1">
    <location>
        <begin position="1"/>
        <end position="27"/>
    </location>
</feature>
<feature type="compositionally biased region" description="Basic and acidic residues" evidence="1">
    <location>
        <begin position="1"/>
        <end position="12"/>
    </location>
</feature>
<evidence type="ECO:0000313" key="3">
    <source>
        <dbReference type="Proteomes" id="UP001058974"/>
    </source>
</evidence>
<gene>
    <name evidence="2" type="ORF">KIW84_054342</name>
</gene>
<comment type="caution">
    <text evidence="2">The sequence shown here is derived from an EMBL/GenBank/DDBJ whole genome shotgun (WGS) entry which is preliminary data.</text>
</comment>
<protein>
    <submittedName>
        <fullName evidence="2">Uncharacterized protein</fullName>
    </submittedName>
</protein>
<feature type="compositionally biased region" description="Low complexity" evidence="1">
    <location>
        <begin position="15"/>
        <end position="27"/>
    </location>
</feature>
<reference evidence="2 3" key="1">
    <citation type="journal article" date="2022" name="Nat. Genet.">
        <title>Improved pea reference genome and pan-genome highlight genomic features and evolutionary characteristics.</title>
        <authorList>
            <person name="Yang T."/>
            <person name="Liu R."/>
            <person name="Luo Y."/>
            <person name="Hu S."/>
            <person name="Wang D."/>
            <person name="Wang C."/>
            <person name="Pandey M.K."/>
            <person name="Ge S."/>
            <person name="Xu Q."/>
            <person name="Li N."/>
            <person name="Li G."/>
            <person name="Huang Y."/>
            <person name="Saxena R.K."/>
            <person name="Ji Y."/>
            <person name="Li M."/>
            <person name="Yan X."/>
            <person name="He Y."/>
            <person name="Liu Y."/>
            <person name="Wang X."/>
            <person name="Xiang C."/>
            <person name="Varshney R.K."/>
            <person name="Ding H."/>
            <person name="Gao S."/>
            <person name="Zong X."/>
        </authorList>
    </citation>
    <scope>NUCLEOTIDE SEQUENCE [LARGE SCALE GENOMIC DNA]</scope>
    <source>
        <strain evidence="2 3">cv. Zhongwan 6</strain>
    </source>
</reference>
<dbReference type="Gramene" id="Psat05G0434200-T1">
    <property type="protein sequence ID" value="KAI5408464.1"/>
    <property type="gene ID" value="KIW84_054342"/>
</dbReference>
<sequence>MTSPRPHEETSSKGDTTTSQTADVSSSVASVVSTIFVGPILRLCQPQMPTPITMETSGDLVQKATKEGRLQFGERPKMQVDSDPLKVEEALYLEPLECMMVETIEGLMEAFDVAYLA</sequence>
<dbReference type="EMBL" id="JAMSHJ010000005">
    <property type="protein sequence ID" value="KAI5408464.1"/>
    <property type="molecule type" value="Genomic_DNA"/>
</dbReference>
<evidence type="ECO:0000256" key="1">
    <source>
        <dbReference type="SAM" id="MobiDB-lite"/>
    </source>
</evidence>
<name>A0A9D4WST9_PEA</name>
<proteinExistence type="predicted"/>
<organism evidence="2 3">
    <name type="scientific">Pisum sativum</name>
    <name type="common">Garden pea</name>
    <name type="synonym">Lathyrus oleraceus</name>
    <dbReference type="NCBI Taxonomy" id="3888"/>
    <lineage>
        <taxon>Eukaryota</taxon>
        <taxon>Viridiplantae</taxon>
        <taxon>Streptophyta</taxon>
        <taxon>Embryophyta</taxon>
        <taxon>Tracheophyta</taxon>
        <taxon>Spermatophyta</taxon>
        <taxon>Magnoliopsida</taxon>
        <taxon>eudicotyledons</taxon>
        <taxon>Gunneridae</taxon>
        <taxon>Pentapetalae</taxon>
        <taxon>rosids</taxon>
        <taxon>fabids</taxon>
        <taxon>Fabales</taxon>
        <taxon>Fabaceae</taxon>
        <taxon>Papilionoideae</taxon>
        <taxon>50 kb inversion clade</taxon>
        <taxon>NPAAA clade</taxon>
        <taxon>Hologalegina</taxon>
        <taxon>IRL clade</taxon>
        <taxon>Fabeae</taxon>
        <taxon>Lathyrus</taxon>
    </lineage>
</organism>
<dbReference type="AlphaFoldDB" id="A0A9D4WST9"/>
<evidence type="ECO:0000313" key="2">
    <source>
        <dbReference type="EMBL" id="KAI5408464.1"/>
    </source>
</evidence>
<accession>A0A9D4WST9</accession>
<keyword evidence="3" id="KW-1185">Reference proteome</keyword>